<dbReference type="InterPro" id="IPR029058">
    <property type="entry name" value="AB_hydrolase_fold"/>
</dbReference>
<reference evidence="7" key="3">
    <citation type="submission" date="2022-10" db="UniProtKB">
        <authorList>
            <consortium name="EnsemblMetazoa"/>
        </authorList>
    </citation>
    <scope>IDENTIFICATION</scope>
    <source>
        <strain evidence="7">PEST</strain>
    </source>
</reference>
<name>A0A903XX73_ANOGA</name>
<dbReference type="Pfam" id="PF00135">
    <property type="entry name" value="COesterase"/>
    <property type="match status" value="1"/>
</dbReference>
<evidence type="ECO:0000256" key="1">
    <source>
        <dbReference type="ARBA" id="ARBA00005964"/>
    </source>
</evidence>
<dbReference type="Proteomes" id="UP000007062">
    <property type="component" value="Chromosome 3L"/>
</dbReference>
<keyword evidence="2" id="KW-0719">Serine esterase</keyword>
<evidence type="ECO:0000256" key="3">
    <source>
        <dbReference type="ARBA" id="ARBA00022801"/>
    </source>
</evidence>
<organism evidence="7 8">
    <name type="scientific">Anopheles gambiae</name>
    <name type="common">African malaria mosquito</name>
    <dbReference type="NCBI Taxonomy" id="7165"/>
    <lineage>
        <taxon>Eukaryota</taxon>
        <taxon>Metazoa</taxon>
        <taxon>Ecdysozoa</taxon>
        <taxon>Arthropoda</taxon>
        <taxon>Hexapoda</taxon>
        <taxon>Insecta</taxon>
        <taxon>Pterygota</taxon>
        <taxon>Neoptera</taxon>
        <taxon>Endopterygota</taxon>
        <taxon>Diptera</taxon>
        <taxon>Nematocera</taxon>
        <taxon>Culicoidea</taxon>
        <taxon>Culicidae</taxon>
        <taxon>Anophelinae</taxon>
        <taxon>Anopheles</taxon>
    </lineage>
</organism>
<evidence type="ECO:0000256" key="5">
    <source>
        <dbReference type="ARBA" id="ARBA00039155"/>
    </source>
</evidence>
<evidence type="ECO:0000256" key="2">
    <source>
        <dbReference type="ARBA" id="ARBA00022487"/>
    </source>
</evidence>
<reference evidence="7 8" key="2">
    <citation type="journal article" date="2004" name="Trends Parasitol.">
        <title>The Anopheles gambiae genome: an update.</title>
        <authorList>
            <person name="Mongin E."/>
            <person name="Louis C."/>
            <person name="Holt R.A."/>
            <person name="Birney E."/>
            <person name="Collins F.H."/>
        </authorList>
    </citation>
    <scope>NUCLEOTIDE SEQUENCE [LARGE SCALE GENOMIC DNA]</scope>
    <source>
        <strain evidence="7 8">PEST</strain>
    </source>
</reference>
<evidence type="ECO:0000259" key="6">
    <source>
        <dbReference type="Pfam" id="PF00135"/>
    </source>
</evidence>
<sequence length="173" mass="19417">MDRANFSEIVPLFIDVAGNLALKYGSVEEANRFARALPGQVYLYNFDYVGPPSPMTPGFPYDFPNSVGHGDELKFLFPMSNVLNEEHTQMAKIMVDLWTSFAITGVPQADNVIPWPAVSRPFGPYFRLVNPPEQKEYFVNELTNSVEKARGPRKLSVSPATCLDLFLNRSPKN</sequence>
<dbReference type="Gene3D" id="3.40.50.1820">
    <property type="entry name" value="alpha/beta hydrolase"/>
    <property type="match status" value="1"/>
</dbReference>
<dbReference type="PANTHER" id="PTHR43142">
    <property type="entry name" value="CARBOXYLIC ESTER HYDROLASE"/>
    <property type="match status" value="1"/>
</dbReference>
<keyword evidence="4" id="KW-0325">Glycoprotein</keyword>
<dbReference type="PANTHER" id="PTHR43142:SF1">
    <property type="entry name" value="CARBOXYLIC ESTER HYDROLASE"/>
    <property type="match status" value="1"/>
</dbReference>
<evidence type="ECO:0000256" key="4">
    <source>
        <dbReference type="ARBA" id="ARBA00023180"/>
    </source>
</evidence>
<dbReference type="GO" id="GO:0106435">
    <property type="term" value="F:carboxylesterase activity"/>
    <property type="evidence" value="ECO:0007669"/>
    <property type="project" value="UniProtKB-EC"/>
</dbReference>
<dbReference type="SUPFAM" id="SSF53474">
    <property type="entry name" value="alpha/beta-Hydrolases"/>
    <property type="match status" value="1"/>
</dbReference>
<proteinExistence type="inferred from homology"/>
<keyword evidence="3" id="KW-0378">Hydrolase</keyword>
<accession>A0A903XX73</accession>
<evidence type="ECO:0000313" key="8">
    <source>
        <dbReference type="Proteomes" id="UP000007062"/>
    </source>
</evidence>
<comment type="similarity">
    <text evidence="1">Belongs to the type-B carboxylesterase/lipase family.</text>
</comment>
<dbReference type="EC" id="3.1.1.1" evidence="5"/>
<reference evidence="7 8" key="1">
    <citation type="journal article" date="2002" name="Science">
        <title>The genome sequence of the malaria mosquito Anopheles gambiae.</title>
        <authorList>
            <person name="Holt R.A."/>
            <person name="Subramanian G.M."/>
            <person name="Halpern A."/>
            <person name="Sutton G.G."/>
            <person name="Charlab R."/>
            <person name="Nusskern D.R."/>
            <person name="Wincker P."/>
            <person name="Clark A.G."/>
            <person name="Ribeiro J.M."/>
            <person name="Wides R."/>
            <person name="Salzberg S.L."/>
            <person name="Loftus B."/>
            <person name="Yandell M."/>
            <person name="Majoros W.H."/>
            <person name="Rusch D.B."/>
            <person name="Lai Z."/>
            <person name="Kraft C.L."/>
            <person name="Abril J.F."/>
            <person name="Anthouard V."/>
            <person name="Arensburger P."/>
            <person name="Atkinson P.W."/>
            <person name="Baden H."/>
            <person name="de Berardinis V."/>
            <person name="Baldwin D."/>
            <person name="Benes V."/>
            <person name="Biedler J."/>
            <person name="Blass C."/>
            <person name="Bolanos R."/>
            <person name="Boscus D."/>
            <person name="Barnstead M."/>
            <person name="Cai S."/>
            <person name="Center A."/>
            <person name="Chaturverdi K."/>
            <person name="Christophides G.K."/>
            <person name="Chrystal M.A."/>
            <person name="Clamp M."/>
            <person name="Cravchik A."/>
            <person name="Curwen V."/>
            <person name="Dana A."/>
            <person name="Delcher A."/>
            <person name="Dew I."/>
            <person name="Evans C.A."/>
            <person name="Flanigan M."/>
            <person name="Grundschober-Freimoser A."/>
            <person name="Friedli L."/>
            <person name="Gu Z."/>
            <person name="Guan P."/>
            <person name="Guigo R."/>
            <person name="Hillenmeyer M.E."/>
            <person name="Hladun S.L."/>
            <person name="Hogan J.R."/>
            <person name="Hong Y.S."/>
            <person name="Hoover J."/>
            <person name="Jaillon O."/>
            <person name="Ke Z."/>
            <person name="Kodira C."/>
            <person name="Kokoza E."/>
            <person name="Koutsos A."/>
            <person name="Letunic I."/>
            <person name="Levitsky A."/>
            <person name="Liang Y."/>
            <person name="Lin J.J."/>
            <person name="Lobo N.F."/>
            <person name="Lopez J.R."/>
            <person name="Malek J.A."/>
            <person name="McIntosh T.C."/>
            <person name="Meister S."/>
            <person name="Miller J."/>
            <person name="Mobarry C."/>
            <person name="Mongin E."/>
            <person name="Murphy S.D."/>
            <person name="O'Brochta D.A."/>
            <person name="Pfannkoch C."/>
            <person name="Qi R."/>
            <person name="Regier M.A."/>
            <person name="Remington K."/>
            <person name="Shao H."/>
            <person name="Sharakhova M.V."/>
            <person name="Sitter C.D."/>
            <person name="Shetty J."/>
            <person name="Smith T.J."/>
            <person name="Strong R."/>
            <person name="Sun J."/>
            <person name="Thomasova D."/>
            <person name="Ton L.Q."/>
            <person name="Topalis P."/>
            <person name="Tu Z."/>
            <person name="Unger M.F."/>
            <person name="Walenz B."/>
            <person name="Wang A."/>
            <person name="Wang J."/>
            <person name="Wang M."/>
            <person name="Wang X."/>
            <person name="Woodford K.J."/>
            <person name="Wortman J.R."/>
            <person name="Wu M."/>
            <person name="Yao A."/>
            <person name="Zdobnov E.M."/>
            <person name="Zhang H."/>
            <person name="Zhao Q."/>
            <person name="Zhao S."/>
            <person name="Zhu S.C."/>
            <person name="Zhimulev I."/>
            <person name="Coluzzi M."/>
            <person name="della Torre A."/>
            <person name="Roth C.W."/>
            <person name="Louis C."/>
            <person name="Kalush F."/>
            <person name="Mural R.J."/>
            <person name="Myers E.W."/>
            <person name="Adams M.D."/>
            <person name="Smith H.O."/>
            <person name="Broder S."/>
            <person name="Gardner M.J."/>
            <person name="Fraser C.M."/>
            <person name="Birney E."/>
            <person name="Bork P."/>
            <person name="Brey P.T."/>
            <person name="Venter J.C."/>
            <person name="Weissenbach J."/>
            <person name="Kafatos F.C."/>
            <person name="Collins F.H."/>
            <person name="Hoffman S.L."/>
        </authorList>
    </citation>
    <scope>NUCLEOTIDE SEQUENCE [LARGE SCALE GENOMIC DNA]</scope>
    <source>
        <strain evidence="7 8">PEST</strain>
    </source>
</reference>
<feature type="domain" description="Carboxylesterase type B" evidence="6">
    <location>
        <begin position="3"/>
        <end position="135"/>
    </location>
</feature>
<dbReference type="EMBL" id="AAAB01008823">
    <property type="status" value="NOT_ANNOTATED_CDS"/>
    <property type="molecule type" value="Genomic_DNA"/>
</dbReference>
<keyword evidence="8" id="KW-1185">Reference proteome</keyword>
<protein>
    <recommendedName>
        <fullName evidence="5">carboxylesterase</fullName>
        <ecNumber evidence="5">3.1.1.1</ecNumber>
    </recommendedName>
</protein>
<dbReference type="EnsemblMetazoa" id="AGAP029934-RA">
    <property type="protein sequence ID" value="AGAP029934-PA"/>
    <property type="gene ID" value="AGAP029934"/>
</dbReference>
<dbReference type="VEuPathDB" id="VectorBase:AGAMI1_004012"/>
<dbReference type="AlphaFoldDB" id="A0A903XX73"/>
<evidence type="ECO:0000313" key="7">
    <source>
        <dbReference type="EnsemblMetazoa" id="AGAP029934-PA"/>
    </source>
</evidence>
<dbReference type="InterPro" id="IPR002018">
    <property type="entry name" value="CarbesteraseB"/>
</dbReference>